<gene>
    <name evidence="1" type="ORF">H9875_08200</name>
</gene>
<evidence type="ECO:0000313" key="1">
    <source>
        <dbReference type="EMBL" id="HIW72590.1"/>
    </source>
</evidence>
<dbReference type="EMBL" id="DXGJ01000063">
    <property type="protein sequence ID" value="HIW72590.1"/>
    <property type="molecule type" value="Genomic_DNA"/>
</dbReference>
<reference evidence="1" key="2">
    <citation type="submission" date="2021-04" db="EMBL/GenBank/DDBJ databases">
        <authorList>
            <person name="Gilroy R."/>
        </authorList>
    </citation>
    <scope>NUCLEOTIDE SEQUENCE</scope>
    <source>
        <strain evidence="1">CHK173-259</strain>
    </source>
</reference>
<dbReference type="Proteomes" id="UP000886822">
    <property type="component" value="Unassembled WGS sequence"/>
</dbReference>
<accession>A0A9D1QSC5</accession>
<evidence type="ECO:0000313" key="2">
    <source>
        <dbReference type="Proteomes" id="UP000886822"/>
    </source>
</evidence>
<name>A0A9D1QSC5_9LACO</name>
<sequence>MLRDDVVKYARGILSTSRSGCRVAYGGQTWLVSVMLNNGKLTMREE</sequence>
<organism evidence="1 2">
    <name type="scientific">Candidatus Levilactobacillus faecigallinarum</name>
    <dbReference type="NCBI Taxonomy" id="2838638"/>
    <lineage>
        <taxon>Bacteria</taxon>
        <taxon>Bacillati</taxon>
        <taxon>Bacillota</taxon>
        <taxon>Bacilli</taxon>
        <taxon>Lactobacillales</taxon>
        <taxon>Lactobacillaceae</taxon>
        <taxon>Levilactobacillus</taxon>
    </lineage>
</organism>
<comment type="caution">
    <text evidence="1">The sequence shown here is derived from an EMBL/GenBank/DDBJ whole genome shotgun (WGS) entry which is preliminary data.</text>
</comment>
<reference evidence="1" key="1">
    <citation type="journal article" date="2021" name="PeerJ">
        <title>Extensive microbial diversity within the chicken gut microbiome revealed by metagenomics and culture.</title>
        <authorList>
            <person name="Gilroy R."/>
            <person name="Ravi A."/>
            <person name="Getino M."/>
            <person name="Pursley I."/>
            <person name="Horton D.L."/>
            <person name="Alikhan N.F."/>
            <person name="Baker D."/>
            <person name="Gharbi K."/>
            <person name="Hall N."/>
            <person name="Watson M."/>
            <person name="Adriaenssens E.M."/>
            <person name="Foster-Nyarko E."/>
            <person name="Jarju S."/>
            <person name="Secka A."/>
            <person name="Antonio M."/>
            <person name="Oren A."/>
            <person name="Chaudhuri R.R."/>
            <person name="La Ragione R."/>
            <person name="Hildebrand F."/>
            <person name="Pallen M.J."/>
        </authorList>
    </citation>
    <scope>NUCLEOTIDE SEQUENCE</scope>
    <source>
        <strain evidence="1">CHK173-259</strain>
    </source>
</reference>
<proteinExistence type="predicted"/>
<protein>
    <submittedName>
        <fullName evidence="1">Uncharacterized protein</fullName>
    </submittedName>
</protein>
<dbReference type="AlphaFoldDB" id="A0A9D1QSC5"/>